<proteinExistence type="predicted"/>
<evidence type="ECO:0000256" key="3">
    <source>
        <dbReference type="ARBA" id="ARBA00023136"/>
    </source>
</evidence>
<protein>
    <submittedName>
        <fullName evidence="6">MFS transporter</fullName>
    </submittedName>
</protein>
<dbReference type="Gene3D" id="1.20.1250.20">
    <property type="entry name" value="MFS general substrate transporter like domains"/>
    <property type="match status" value="2"/>
</dbReference>
<sequence>MTERPPAPSGLVIAAVVMTMSSAFGQTYFIAIFAPQLKAELGLTDGGFGSLYAIATIASAAVLLWGGKIADRYRIRWLGALAILALAAMCAAMSGVSAAWMLLPVLFGLRLFGQGSMGQLAITGVGRWYHLRRGKMMSLAVLGFPASEAVMPFAAVTMIGAYGWRETWLAAGGILVLVSIPLVVFLLRREPAVPAREATNASAHETRREWTRAEVMRKPEFFAVVSGIVVPAFAITGIFFHQTHLVEVKGWSLAWFAGWFPVYAGVSVLMALLTGWLIDRYAARRFLPFFLIPMALGISVLAFSSSPYAVPAFMLLCAITNGSASTLLGALWAELFGTRHLGAIRSVAFAGQVFASALAPGLMGLLLDLEISIETQYSGMVAYAVISAACLWLLLPRLNRIADDSPTVGVGHVMVK</sequence>
<reference evidence="6 7" key="1">
    <citation type="submission" date="2018-02" db="EMBL/GenBank/DDBJ databases">
        <title>The draft genome of Phyllobacterium sp. 1N-3.</title>
        <authorList>
            <person name="Liu L."/>
            <person name="Li L."/>
            <person name="Zhang X."/>
            <person name="Wang T."/>
            <person name="Liang L."/>
        </authorList>
    </citation>
    <scope>NUCLEOTIDE SEQUENCE [LARGE SCALE GENOMIC DNA]</scope>
    <source>
        <strain evidence="6 7">1N-3</strain>
    </source>
</reference>
<evidence type="ECO:0000256" key="4">
    <source>
        <dbReference type="SAM" id="Phobius"/>
    </source>
</evidence>
<dbReference type="InterPro" id="IPR011701">
    <property type="entry name" value="MFS"/>
</dbReference>
<dbReference type="GO" id="GO:0022857">
    <property type="term" value="F:transmembrane transporter activity"/>
    <property type="evidence" value="ECO:0007669"/>
    <property type="project" value="InterPro"/>
</dbReference>
<evidence type="ECO:0000256" key="1">
    <source>
        <dbReference type="ARBA" id="ARBA00022692"/>
    </source>
</evidence>
<keyword evidence="3 4" id="KW-0472">Membrane</keyword>
<comment type="caution">
    <text evidence="6">The sequence shown here is derived from an EMBL/GenBank/DDBJ whole genome shotgun (WGS) entry which is preliminary data.</text>
</comment>
<feature type="transmembrane region" description="Helical" evidence="4">
    <location>
        <begin position="253"/>
        <end position="274"/>
    </location>
</feature>
<keyword evidence="7" id="KW-1185">Reference proteome</keyword>
<evidence type="ECO:0000313" key="6">
    <source>
        <dbReference type="EMBL" id="PRD42594.1"/>
    </source>
</evidence>
<dbReference type="PANTHER" id="PTHR11360">
    <property type="entry name" value="MONOCARBOXYLATE TRANSPORTER"/>
    <property type="match status" value="1"/>
</dbReference>
<dbReference type="EMBL" id="PVBR01000011">
    <property type="protein sequence ID" value="PRD42594.1"/>
    <property type="molecule type" value="Genomic_DNA"/>
</dbReference>
<organism evidence="6 7">
    <name type="scientific">Phyllobacterium phragmitis</name>
    <dbReference type="NCBI Taxonomy" id="2670329"/>
    <lineage>
        <taxon>Bacteria</taxon>
        <taxon>Pseudomonadati</taxon>
        <taxon>Pseudomonadota</taxon>
        <taxon>Alphaproteobacteria</taxon>
        <taxon>Hyphomicrobiales</taxon>
        <taxon>Phyllobacteriaceae</taxon>
        <taxon>Phyllobacterium</taxon>
    </lineage>
</organism>
<dbReference type="Pfam" id="PF07690">
    <property type="entry name" value="MFS_1"/>
    <property type="match status" value="1"/>
</dbReference>
<feature type="domain" description="Major facilitator superfamily (MFS) profile" evidence="5">
    <location>
        <begin position="11"/>
        <end position="399"/>
    </location>
</feature>
<dbReference type="InterPro" id="IPR020846">
    <property type="entry name" value="MFS_dom"/>
</dbReference>
<evidence type="ECO:0000256" key="2">
    <source>
        <dbReference type="ARBA" id="ARBA00022989"/>
    </source>
</evidence>
<gene>
    <name evidence="6" type="ORF">C5748_16015</name>
</gene>
<dbReference type="SUPFAM" id="SSF103473">
    <property type="entry name" value="MFS general substrate transporter"/>
    <property type="match status" value="1"/>
</dbReference>
<evidence type="ECO:0000259" key="5">
    <source>
        <dbReference type="PROSITE" id="PS50850"/>
    </source>
</evidence>
<feature type="transmembrane region" description="Helical" evidence="4">
    <location>
        <begin position="377"/>
        <end position="395"/>
    </location>
</feature>
<name>A0A2S9IPZ0_9HYPH</name>
<dbReference type="RefSeq" id="WP_105742926.1">
    <property type="nucleotide sequence ID" value="NZ_PVBR01000011.1"/>
</dbReference>
<feature type="transmembrane region" description="Helical" evidence="4">
    <location>
        <begin position="109"/>
        <end position="129"/>
    </location>
</feature>
<feature type="transmembrane region" description="Helical" evidence="4">
    <location>
        <begin position="141"/>
        <end position="162"/>
    </location>
</feature>
<dbReference type="InterPro" id="IPR036259">
    <property type="entry name" value="MFS_trans_sf"/>
</dbReference>
<feature type="transmembrane region" description="Helical" evidence="4">
    <location>
        <begin position="312"/>
        <end position="335"/>
    </location>
</feature>
<feature type="transmembrane region" description="Helical" evidence="4">
    <location>
        <begin position="46"/>
        <end position="65"/>
    </location>
</feature>
<dbReference type="PROSITE" id="PS50850">
    <property type="entry name" value="MFS"/>
    <property type="match status" value="1"/>
</dbReference>
<dbReference type="PANTHER" id="PTHR11360:SF308">
    <property type="entry name" value="BLL3089 PROTEIN"/>
    <property type="match status" value="1"/>
</dbReference>
<feature type="transmembrane region" description="Helical" evidence="4">
    <location>
        <begin position="286"/>
        <end position="306"/>
    </location>
</feature>
<dbReference type="InterPro" id="IPR050327">
    <property type="entry name" value="Proton-linked_MCT"/>
</dbReference>
<accession>A0A2S9IPZ0</accession>
<dbReference type="AlphaFoldDB" id="A0A2S9IPZ0"/>
<feature type="transmembrane region" description="Helical" evidence="4">
    <location>
        <begin position="77"/>
        <end position="103"/>
    </location>
</feature>
<dbReference type="Proteomes" id="UP000239434">
    <property type="component" value="Unassembled WGS sequence"/>
</dbReference>
<feature type="transmembrane region" description="Helical" evidence="4">
    <location>
        <begin position="221"/>
        <end position="241"/>
    </location>
</feature>
<feature type="transmembrane region" description="Helical" evidence="4">
    <location>
        <begin position="347"/>
        <end position="365"/>
    </location>
</feature>
<feature type="transmembrane region" description="Helical" evidence="4">
    <location>
        <begin position="168"/>
        <end position="187"/>
    </location>
</feature>
<evidence type="ECO:0000313" key="7">
    <source>
        <dbReference type="Proteomes" id="UP000239434"/>
    </source>
</evidence>
<keyword evidence="1 4" id="KW-0812">Transmembrane</keyword>
<keyword evidence="2 4" id="KW-1133">Transmembrane helix</keyword>
<feature type="transmembrane region" description="Helical" evidence="4">
    <location>
        <begin position="12"/>
        <end position="34"/>
    </location>
</feature>